<comment type="caution">
    <text evidence="1">The sequence shown here is derived from an EMBL/GenBank/DDBJ whole genome shotgun (WGS) entry which is preliminary data.</text>
</comment>
<sequence>MEWSSVAWLGGHLRCCRKKHFHQLNSYSLEFLLLILLSLKNLYNPTNVLLNFKNYILSGDLNARTKQKGCVVENENDITLERLINE</sequence>
<protein>
    <submittedName>
        <fullName evidence="1">Uncharacterized protein</fullName>
    </submittedName>
</protein>
<proteinExistence type="predicted"/>
<dbReference type="Proteomes" id="UP000276133">
    <property type="component" value="Unassembled WGS sequence"/>
</dbReference>
<name>A0A3M7RIV1_BRAPC</name>
<evidence type="ECO:0000313" key="1">
    <source>
        <dbReference type="EMBL" id="RNA23502.1"/>
    </source>
</evidence>
<dbReference type="AlphaFoldDB" id="A0A3M7RIV1"/>
<dbReference type="OrthoDB" id="8030376at2759"/>
<dbReference type="EMBL" id="REGN01003275">
    <property type="protein sequence ID" value="RNA23502.1"/>
    <property type="molecule type" value="Genomic_DNA"/>
</dbReference>
<reference evidence="1 2" key="1">
    <citation type="journal article" date="2018" name="Sci. Rep.">
        <title>Genomic signatures of local adaptation to the degree of environmental predictability in rotifers.</title>
        <authorList>
            <person name="Franch-Gras L."/>
            <person name="Hahn C."/>
            <person name="Garcia-Roger E.M."/>
            <person name="Carmona M.J."/>
            <person name="Serra M."/>
            <person name="Gomez A."/>
        </authorList>
    </citation>
    <scope>NUCLEOTIDE SEQUENCE [LARGE SCALE GENOMIC DNA]</scope>
    <source>
        <strain evidence="1">HYR1</strain>
    </source>
</reference>
<organism evidence="1 2">
    <name type="scientific">Brachionus plicatilis</name>
    <name type="common">Marine rotifer</name>
    <name type="synonym">Brachionus muelleri</name>
    <dbReference type="NCBI Taxonomy" id="10195"/>
    <lineage>
        <taxon>Eukaryota</taxon>
        <taxon>Metazoa</taxon>
        <taxon>Spiralia</taxon>
        <taxon>Gnathifera</taxon>
        <taxon>Rotifera</taxon>
        <taxon>Eurotatoria</taxon>
        <taxon>Monogononta</taxon>
        <taxon>Pseudotrocha</taxon>
        <taxon>Ploima</taxon>
        <taxon>Brachionidae</taxon>
        <taxon>Brachionus</taxon>
    </lineage>
</organism>
<gene>
    <name evidence="1" type="ORF">BpHYR1_003000</name>
</gene>
<keyword evidence="2" id="KW-1185">Reference proteome</keyword>
<accession>A0A3M7RIV1</accession>
<evidence type="ECO:0000313" key="2">
    <source>
        <dbReference type="Proteomes" id="UP000276133"/>
    </source>
</evidence>